<dbReference type="EMBL" id="SNRX01000021">
    <property type="protein sequence ID" value="KAA6301316.1"/>
    <property type="molecule type" value="Genomic_DNA"/>
</dbReference>
<accession>A0A5M8NWU7</accession>
<dbReference type="AlphaFoldDB" id="A0A5M8NWU7"/>
<evidence type="ECO:0000313" key="2">
    <source>
        <dbReference type="Proteomes" id="UP000324575"/>
    </source>
</evidence>
<gene>
    <name evidence="1" type="ORF">EZS26_002513</name>
</gene>
<evidence type="ECO:0000313" key="1">
    <source>
        <dbReference type="EMBL" id="KAA6301316.1"/>
    </source>
</evidence>
<organism evidence="1 2">
    <name type="scientific">Candidatus Ordinivivax streblomastigis</name>
    <dbReference type="NCBI Taxonomy" id="2540710"/>
    <lineage>
        <taxon>Bacteria</taxon>
        <taxon>Pseudomonadati</taxon>
        <taxon>Bacteroidota</taxon>
        <taxon>Bacteroidia</taxon>
        <taxon>Bacteroidales</taxon>
        <taxon>Candidatus Ordinivivax</taxon>
    </lineage>
</organism>
<comment type="caution">
    <text evidence="1">The sequence shown here is derived from an EMBL/GenBank/DDBJ whole genome shotgun (WGS) entry which is preliminary data.</text>
</comment>
<protein>
    <submittedName>
        <fullName evidence="1">Uncharacterized protein</fullName>
    </submittedName>
</protein>
<proteinExistence type="predicted"/>
<dbReference type="Proteomes" id="UP000324575">
    <property type="component" value="Unassembled WGS sequence"/>
</dbReference>
<reference evidence="1 2" key="1">
    <citation type="submission" date="2019-03" db="EMBL/GenBank/DDBJ databases">
        <title>Single cell metagenomics reveals metabolic interactions within the superorganism composed of flagellate Streblomastix strix and complex community of Bacteroidetes bacteria on its surface.</title>
        <authorList>
            <person name="Treitli S.C."/>
            <person name="Kolisko M."/>
            <person name="Husnik F."/>
            <person name="Keeling P."/>
            <person name="Hampl V."/>
        </authorList>
    </citation>
    <scope>NUCLEOTIDE SEQUENCE [LARGE SCALE GENOMIC DNA]</scope>
    <source>
        <strain evidence="1">St1</strain>
    </source>
</reference>
<sequence length="265" mass="31087">MYRGFNVDLQNIDKENIIGYKIYIEELYKGMVSQVRSSLEEYISVDNSLDGEKMQKDWFPEINADIFLSHSHRNEDIIIGFAGWLYHKFGLISFIDSQIWGYSNDLLKKIDNKFCFQETSKTYNYNLRNESTSHVHMMLLVALAKMLDKTECLFFINTGDSTIKVSETINKTKSPWIYSEIAISQMIRVQKLNRNRTVKLFESGGEIQKSFSVTVPVNHPLDLSHLSDLSIDDINNWYTLYNKNKQLSTYKKYPLDLLYYMNLKK</sequence>
<name>A0A5M8NWU7_9BACT</name>